<sequence>MTFIINRWVRGKDFMGREEHLDAIRTSGTKPIWILGNRRVGKTSLLRQVEWLCREELWPDHLALYWDLQGAGSVDGLKDSFLEALEDAEEVVDALGLDLDALEDLGFSEIMNRFRRRLKGSKDKRCMLLIDECEELVDVTPQEPGLLAVFRKLTHSSRNLAVIMAGSMRLYELDESQSRTSPFLPDFLPPRLLGPFSAEQSRALLTHHGLAAEVADRIHGLTLGNPHLLQLLGEQVDRLGDLELVIRELKQSKVCHYFYNSNFLCLPEEVRHWWRDGLASTRLASLQPDELNFAYARQSALLAEEGDSIRISPLLRILEGEELAAVSAEPVTSLPIAKQAPLRSPERATVRHPVFFLVEGLRRRQKPLTALSYQHLEEHDVDPDTMAAMQDPPSLELVDSLRDPSVKPHLVLDGASPEYIRQLEGDVRTHVYLIGSFLYRKYLGQGPFGDVEDIWARAGKLESEDVVVPADSIGQLPDRRLGMVLLRCLKADPEGRYGSLEALERDLNDLL</sequence>
<evidence type="ECO:0000259" key="1">
    <source>
        <dbReference type="Pfam" id="PF13401"/>
    </source>
</evidence>
<accession>A0A8A4TM42</accession>
<dbReference type="GO" id="GO:0016887">
    <property type="term" value="F:ATP hydrolysis activity"/>
    <property type="evidence" value="ECO:0007669"/>
    <property type="project" value="InterPro"/>
</dbReference>
<dbReference type="PANTHER" id="PTHR34301:SF8">
    <property type="entry name" value="ATPASE DOMAIN-CONTAINING PROTEIN"/>
    <property type="match status" value="1"/>
</dbReference>
<evidence type="ECO:0000313" key="2">
    <source>
        <dbReference type="EMBL" id="QTD49948.1"/>
    </source>
</evidence>
<dbReference type="Proteomes" id="UP000663929">
    <property type="component" value="Chromosome"/>
</dbReference>
<dbReference type="SUPFAM" id="SSF52540">
    <property type="entry name" value="P-loop containing nucleoside triphosphate hydrolases"/>
    <property type="match status" value="1"/>
</dbReference>
<keyword evidence="3" id="KW-1185">Reference proteome</keyword>
<dbReference type="Gene3D" id="3.40.50.300">
    <property type="entry name" value="P-loop containing nucleotide triphosphate hydrolases"/>
    <property type="match status" value="1"/>
</dbReference>
<name>A0A8A4TM42_SULCO</name>
<reference evidence="2" key="1">
    <citation type="submission" date="2021-03" db="EMBL/GenBank/DDBJ databases">
        <title>Acanthopleuribacteraceae sp. M133.</title>
        <authorList>
            <person name="Wang G."/>
        </authorList>
    </citation>
    <scope>NUCLEOTIDE SEQUENCE</scope>
    <source>
        <strain evidence="2">M133</strain>
    </source>
</reference>
<dbReference type="AlphaFoldDB" id="A0A8A4TM42"/>
<evidence type="ECO:0000313" key="3">
    <source>
        <dbReference type="Proteomes" id="UP000663929"/>
    </source>
</evidence>
<dbReference type="Pfam" id="PF13401">
    <property type="entry name" value="AAA_22"/>
    <property type="match status" value="1"/>
</dbReference>
<dbReference type="KEGG" id="scor:J3U87_30570"/>
<dbReference type="EMBL" id="CP071793">
    <property type="protein sequence ID" value="QTD49948.1"/>
    <property type="molecule type" value="Genomic_DNA"/>
</dbReference>
<dbReference type="PANTHER" id="PTHR34301">
    <property type="entry name" value="DNA-BINDING PROTEIN-RELATED"/>
    <property type="match status" value="1"/>
</dbReference>
<dbReference type="InterPro" id="IPR049945">
    <property type="entry name" value="AAA_22"/>
</dbReference>
<proteinExistence type="predicted"/>
<dbReference type="RefSeq" id="WP_237379579.1">
    <property type="nucleotide sequence ID" value="NZ_CP071793.1"/>
</dbReference>
<gene>
    <name evidence="2" type="ORF">J3U87_30570</name>
</gene>
<organism evidence="2 3">
    <name type="scientific">Sulfidibacter corallicola</name>
    <dbReference type="NCBI Taxonomy" id="2818388"/>
    <lineage>
        <taxon>Bacteria</taxon>
        <taxon>Pseudomonadati</taxon>
        <taxon>Acidobacteriota</taxon>
        <taxon>Holophagae</taxon>
        <taxon>Acanthopleuribacterales</taxon>
        <taxon>Acanthopleuribacteraceae</taxon>
        <taxon>Sulfidibacter</taxon>
    </lineage>
</organism>
<feature type="domain" description="ORC1/DEAH AAA+ ATPase" evidence="1">
    <location>
        <begin position="28"/>
        <end position="172"/>
    </location>
</feature>
<dbReference type="InterPro" id="IPR027417">
    <property type="entry name" value="P-loop_NTPase"/>
</dbReference>
<protein>
    <recommendedName>
        <fullName evidence="1">ORC1/DEAH AAA+ ATPase domain-containing protein</fullName>
    </recommendedName>
</protein>